<comment type="caution">
    <text evidence="1">The sequence shown here is derived from an EMBL/GenBank/DDBJ whole genome shotgun (WGS) entry which is preliminary data.</text>
</comment>
<dbReference type="Gene3D" id="3.80.10.10">
    <property type="entry name" value="Ribonuclease Inhibitor"/>
    <property type="match status" value="1"/>
</dbReference>
<evidence type="ECO:0000313" key="2">
    <source>
        <dbReference type="Proteomes" id="UP001151287"/>
    </source>
</evidence>
<keyword evidence="2" id="KW-1185">Reference proteome</keyword>
<evidence type="ECO:0000313" key="1">
    <source>
        <dbReference type="EMBL" id="KAJ1699991.1"/>
    </source>
</evidence>
<dbReference type="AlphaFoldDB" id="A0A9Q0CTX9"/>
<accession>A0A9Q0CTX9</accession>
<dbReference type="InterPro" id="IPR032675">
    <property type="entry name" value="LRR_dom_sf"/>
</dbReference>
<sequence length="186" mass="20975">MLATSGIRNIMKQGSQEFLLEHLVIEKSIEQSLMFHNGLCNLVTLEINSCWKLKTLKVLSELKQLRRLVLRDCPLLQLEKVDNGDGSPLPPFLSSLVVYGCHRMLFLDLLQLKCPSLFTELKIMDCKQLMNISGLGNLTILETLAIIQCPQLLQLGLLPIVPDCVVISGCPRLKVWCEMHSIEPHD</sequence>
<protein>
    <submittedName>
        <fullName evidence="1">Uncharacterized protein</fullName>
    </submittedName>
</protein>
<name>A0A9Q0CTX9_9POAL</name>
<gene>
    <name evidence="1" type="ORF">LUZ63_008503</name>
</gene>
<reference evidence="1" key="1">
    <citation type="journal article" date="2022" name="Cell">
        <title>Repeat-based holocentromeres influence genome architecture and karyotype evolution.</title>
        <authorList>
            <person name="Hofstatter P.G."/>
            <person name="Thangavel G."/>
            <person name="Lux T."/>
            <person name="Neumann P."/>
            <person name="Vondrak T."/>
            <person name="Novak P."/>
            <person name="Zhang M."/>
            <person name="Costa L."/>
            <person name="Castellani M."/>
            <person name="Scott A."/>
            <person name="Toegelov H."/>
            <person name="Fuchs J."/>
            <person name="Mata-Sucre Y."/>
            <person name="Dias Y."/>
            <person name="Vanzela A.L.L."/>
            <person name="Huettel B."/>
            <person name="Almeida C.C.S."/>
            <person name="Simkova H."/>
            <person name="Souza G."/>
            <person name="Pedrosa-Harand A."/>
            <person name="Macas J."/>
            <person name="Mayer K.F.X."/>
            <person name="Houben A."/>
            <person name="Marques A."/>
        </authorList>
    </citation>
    <scope>NUCLEOTIDE SEQUENCE</scope>
    <source>
        <strain evidence="1">RhyBre1mFocal</strain>
    </source>
</reference>
<dbReference type="Proteomes" id="UP001151287">
    <property type="component" value="Unassembled WGS sequence"/>
</dbReference>
<dbReference type="EMBL" id="JAMQYH010000002">
    <property type="protein sequence ID" value="KAJ1699991.1"/>
    <property type="molecule type" value="Genomic_DNA"/>
</dbReference>
<organism evidence="1 2">
    <name type="scientific">Rhynchospora breviuscula</name>
    <dbReference type="NCBI Taxonomy" id="2022672"/>
    <lineage>
        <taxon>Eukaryota</taxon>
        <taxon>Viridiplantae</taxon>
        <taxon>Streptophyta</taxon>
        <taxon>Embryophyta</taxon>
        <taxon>Tracheophyta</taxon>
        <taxon>Spermatophyta</taxon>
        <taxon>Magnoliopsida</taxon>
        <taxon>Liliopsida</taxon>
        <taxon>Poales</taxon>
        <taxon>Cyperaceae</taxon>
        <taxon>Cyperoideae</taxon>
        <taxon>Rhynchosporeae</taxon>
        <taxon>Rhynchospora</taxon>
    </lineage>
</organism>
<proteinExistence type="predicted"/>
<dbReference type="SUPFAM" id="SSF52058">
    <property type="entry name" value="L domain-like"/>
    <property type="match status" value="1"/>
</dbReference>